<dbReference type="AlphaFoldDB" id="A0AAW0EU58"/>
<protein>
    <submittedName>
        <fullName evidence="10">Translocon-associated protein (TRAP), alpha subunit</fullName>
    </submittedName>
</protein>
<feature type="chain" id="PRO_5043508341" evidence="9">
    <location>
        <begin position="25"/>
        <end position="301"/>
    </location>
</feature>
<dbReference type="PANTHER" id="PTHR12924:SF0">
    <property type="entry name" value="TRANSLOCON-ASSOCIATED PROTEIN SUBUNIT ALPHA"/>
    <property type="match status" value="1"/>
</dbReference>
<comment type="subcellular location">
    <subcellularLocation>
        <location evidence="1">Endoplasmic reticulum membrane</location>
        <topology evidence="1">Single-pass type I membrane protein</topology>
    </subcellularLocation>
</comment>
<keyword evidence="5 8" id="KW-1133">Transmembrane helix</keyword>
<evidence type="ECO:0000256" key="7">
    <source>
        <dbReference type="SAM" id="MobiDB-lite"/>
    </source>
</evidence>
<dbReference type="GO" id="GO:0005789">
    <property type="term" value="C:endoplasmic reticulum membrane"/>
    <property type="evidence" value="ECO:0007669"/>
    <property type="project" value="UniProtKB-SubCell"/>
</dbReference>
<organism evidence="10 11">
    <name type="scientific">Novymonas esmeraldas</name>
    <dbReference type="NCBI Taxonomy" id="1808958"/>
    <lineage>
        <taxon>Eukaryota</taxon>
        <taxon>Discoba</taxon>
        <taxon>Euglenozoa</taxon>
        <taxon>Kinetoplastea</taxon>
        <taxon>Metakinetoplastina</taxon>
        <taxon>Trypanosomatida</taxon>
        <taxon>Trypanosomatidae</taxon>
        <taxon>Novymonas</taxon>
    </lineage>
</organism>
<feature type="compositionally biased region" description="Polar residues" evidence="7">
    <location>
        <begin position="292"/>
        <end position="301"/>
    </location>
</feature>
<evidence type="ECO:0000256" key="1">
    <source>
        <dbReference type="ARBA" id="ARBA00004115"/>
    </source>
</evidence>
<accession>A0AAW0EU58</accession>
<feature type="transmembrane region" description="Helical" evidence="8">
    <location>
        <begin position="201"/>
        <end position="219"/>
    </location>
</feature>
<evidence type="ECO:0000256" key="6">
    <source>
        <dbReference type="ARBA" id="ARBA00023136"/>
    </source>
</evidence>
<evidence type="ECO:0000256" key="2">
    <source>
        <dbReference type="ARBA" id="ARBA00022692"/>
    </source>
</evidence>
<keyword evidence="4" id="KW-0256">Endoplasmic reticulum</keyword>
<comment type="caution">
    <text evidence="10">The sequence shown here is derived from an EMBL/GenBank/DDBJ whole genome shotgun (WGS) entry which is preliminary data.</text>
</comment>
<dbReference type="InterPro" id="IPR005595">
    <property type="entry name" value="TRAP_alpha"/>
</dbReference>
<proteinExistence type="predicted"/>
<sequence length="301" mass="32072">MSRGLRKWLFLAAVALLIASVALADVVPSDDADDGITGGATAAAAAAAAEEVEVEDLYAGADADAGRVPYVSRVFFVNASSQSFPSFPAGSKANAVVAFQNNDNAASQVVFLVAGMLQPPQQYHMTLQNFSAVRQAREVKKDETVSMQYTFTPDARLEPGEYNMVIILYLQDSATNQTYFVTAFNSTIMLEDPLGTDPRTVLTYFTLLAIFGGVAYVAADKLGLVKVVKALLRSKNGSGSGAAAGRSGSSAKNIELGTSGASYDPAYINAEHQRYRDEVLRQKSASPHPRQKSASPNKKKN</sequence>
<evidence type="ECO:0000256" key="9">
    <source>
        <dbReference type="SAM" id="SignalP"/>
    </source>
</evidence>
<keyword evidence="11" id="KW-1185">Reference proteome</keyword>
<evidence type="ECO:0000313" key="10">
    <source>
        <dbReference type="EMBL" id="KAK7196514.1"/>
    </source>
</evidence>
<gene>
    <name evidence="10" type="ORF">NESM_000589100</name>
</gene>
<name>A0AAW0EU58_9TRYP</name>
<keyword evidence="3 9" id="KW-0732">Signal</keyword>
<dbReference type="PANTHER" id="PTHR12924">
    <property type="entry name" value="TRANSLOCON-ASSOCIATED PROTEIN, ALPHA SUBUNIT"/>
    <property type="match status" value="1"/>
</dbReference>
<dbReference type="EMBL" id="JAECZO010000078">
    <property type="protein sequence ID" value="KAK7196514.1"/>
    <property type="molecule type" value="Genomic_DNA"/>
</dbReference>
<dbReference type="Pfam" id="PF03896">
    <property type="entry name" value="TRAP_alpha"/>
    <property type="match status" value="1"/>
</dbReference>
<evidence type="ECO:0000313" key="11">
    <source>
        <dbReference type="Proteomes" id="UP001430356"/>
    </source>
</evidence>
<evidence type="ECO:0000256" key="3">
    <source>
        <dbReference type="ARBA" id="ARBA00022729"/>
    </source>
</evidence>
<evidence type="ECO:0000256" key="4">
    <source>
        <dbReference type="ARBA" id="ARBA00022824"/>
    </source>
</evidence>
<feature type="signal peptide" evidence="9">
    <location>
        <begin position="1"/>
        <end position="24"/>
    </location>
</feature>
<dbReference type="Proteomes" id="UP001430356">
    <property type="component" value="Unassembled WGS sequence"/>
</dbReference>
<feature type="region of interest" description="Disordered" evidence="7">
    <location>
        <begin position="277"/>
        <end position="301"/>
    </location>
</feature>
<keyword evidence="6 8" id="KW-0472">Membrane</keyword>
<reference evidence="10 11" key="1">
    <citation type="journal article" date="2021" name="MBio">
        <title>A New Model Trypanosomatid, Novymonas esmeraldas: Genomic Perception of Its 'Candidatus Pandoraea novymonadis' Endosymbiont.</title>
        <authorList>
            <person name="Zakharova A."/>
            <person name="Saura A."/>
            <person name="Butenko A."/>
            <person name="Podesvova L."/>
            <person name="Warmusova S."/>
            <person name="Kostygov A.Y."/>
            <person name="Nenarokova A."/>
            <person name="Lukes J."/>
            <person name="Opperdoes F.R."/>
            <person name="Yurchenko V."/>
        </authorList>
    </citation>
    <scope>NUCLEOTIDE SEQUENCE [LARGE SCALE GENOMIC DNA]</scope>
    <source>
        <strain evidence="10 11">E262AT.01</strain>
    </source>
</reference>
<evidence type="ECO:0000256" key="5">
    <source>
        <dbReference type="ARBA" id="ARBA00022989"/>
    </source>
</evidence>
<evidence type="ECO:0000256" key="8">
    <source>
        <dbReference type="SAM" id="Phobius"/>
    </source>
</evidence>
<keyword evidence="2 8" id="KW-0812">Transmembrane</keyword>